<dbReference type="PANTHER" id="PTHR30158:SF23">
    <property type="entry name" value="MULTIDRUG RESISTANCE PROTEIN MEXA"/>
    <property type="match status" value="1"/>
</dbReference>
<accession>A0ABT8D046</accession>
<proteinExistence type="inferred from homology"/>
<organism evidence="7 8">
    <name type="scientific">Paenimyroides ceti</name>
    <dbReference type="NCBI Taxonomy" id="395087"/>
    <lineage>
        <taxon>Bacteria</taxon>
        <taxon>Pseudomonadati</taxon>
        <taxon>Bacteroidota</taxon>
        <taxon>Flavobacteriia</taxon>
        <taxon>Flavobacteriales</taxon>
        <taxon>Flavobacteriaceae</taxon>
        <taxon>Paenimyroides</taxon>
    </lineage>
</organism>
<evidence type="ECO:0000256" key="1">
    <source>
        <dbReference type="ARBA" id="ARBA00004196"/>
    </source>
</evidence>
<feature type="domain" description="Multidrug resistance protein MdtA-like alpha-helical hairpin" evidence="3">
    <location>
        <begin position="111"/>
        <end position="178"/>
    </location>
</feature>
<dbReference type="Pfam" id="PF25944">
    <property type="entry name" value="Beta-barrel_RND"/>
    <property type="match status" value="1"/>
</dbReference>
<reference evidence="8" key="1">
    <citation type="journal article" date="2019" name="Int. J. Syst. Evol. Microbiol.">
        <title>The Global Catalogue of Microorganisms (GCM) 10K type strain sequencing project: providing services to taxonomists for standard genome sequencing and annotation.</title>
        <authorList>
            <consortium name="The Broad Institute Genomics Platform"/>
            <consortium name="The Broad Institute Genome Sequencing Center for Infectious Disease"/>
            <person name="Wu L."/>
            <person name="Ma J."/>
        </authorList>
    </citation>
    <scope>NUCLEOTIDE SEQUENCE [LARGE SCALE GENOMIC DNA]</scope>
    <source>
        <strain evidence="8">CECT 7184</strain>
    </source>
</reference>
<evidence type="ECO:0000256" key="2">
    <source>
        <dbReference type="ARBA" id="ARBA00009477"/>
    </source>
</evidence>
<comment type="similarity">
    <text evidence="2">Belongs to the membrane fusion protein (MFP) (TC 8.A.1) family.</text>
</comment>
<evidence type="ECO:0000313" key="7">
    <source>
        <dbReference type="EMBL" id="MDN3708682.1"/>
    </source>
</evidence>
<dbReference type="Pfam" id="PF25876">
    <property type="entry name" value="HH_MFP_RND"/>
    <property type="match status" value="1"/>
</dbReference>
<protein>
    <submittedName>
        <fullName evidence="7">Efflux RND transporter periplasmic adaptor subunit</fullName>
    </submittedName>
</protein>
<dbReference type="SUPFAM" id="SSF111369">
    <property type="entry name" value="HlyD-like secretion proteins"/>
    <property type="match status" value="1"/>
</dbReference>
<evidence type="ECO:0000259" key="6">
    <source>
        <dbReference type="Pfam" id="PF25967"/>
    </source>
</evidence>
<gene>
    <name evidence="7" type="ORF">QW060_16390</name>
</gene>
<evidence type="ECO:0000313" key="8">
    <source>
        <dbReference type="Proteomes" id="UP001242368"/>
    </source>
</evidence>
<keyword evidence="8" id="KW-1185">Reference proteome</keyword>
<dbReference type="RefSeq" id="WP_290364536.1">
    <property type="nucleotide sequence ID" value="NZ_JAUFQU010000001.1"/>
</dbReference>
<feature type="domain" description="Multidrug resistance protein MdtA-like barrel-sandwich hybrid" evidence="4">
    <location>
        <begin position="70"/>
        <end position="210"/>
    </location>
</feature>
<dbReference type="Pfam" id="PF25967">
    <property type="entry name" value="RND-MFP_C"/>
    <property type="match status" value="1"/>
</dbReference>
<feature type="domain" description="Multidrug resistance protein MdtA-like C-terminal permuted SH3" evidence="6">
    <location>
        <begin position="312"/>
        <end position="372"/>
    </location>
</feature>
<dbReference type="EMBL" id="JAUFQU010000001">
    <property type="protein sequence ID" value="MDN3708682.1"/>
    <property type="molecule type" value="Genomic_DNA"/>
</dbReference>
<dbReference type="InterPro" id="IPR058625">
    <property type="entry name" value="MdtA-like_BSH"/>
</dbReference>
<dbReference type="Pfam" id="PF25917">
    <property type="entry name" value="BSH_RND"/>
    <property type="match status" value="1"/>
</dbReference>
<feature type="domain" description="Multidrug resistance protein MdtA-like beta-barrel" evidence="5">
    <location>
        <begin position="216"/>
        <end position="308"/>
    </location>
</feature>
<sequence length="384" mass="42409">MIFKKHTKICILFGLLLLALPFSLKSCKKGQQKEPNEQENALTLPVIKIDTTSAITVKDYIGTIEGKVNVEIRPQVEGLLEEIYVDEGDYVKQGQALFKISPLPYQEVLNDALATENVEKAKLKNAQLEIDRLKPLIENEVIAGVQLETAKSNYEVAKASLARASSAVASAKINMEFTVIKAPVSGYIGRLPKRIGNLVTKGETQPLTVLTDISDVYVYFSISESDYLYFTKNKLQQNDRENSEKGGKLMSDVQLILADGTEYSEKGYVDAINGQVDRSTGSISLRASFPNSQDLMRSGNTGTIKLKESKSNVILVPQQATTTIQDKTFVYILDEQSRVKFQMIEIQDVSGQNYIVSSGLKPGDLVIKTGLNKLAEGDIVKPQF</sequence>
<dbReference type="InterPro" id="IPR058627">
    <property type="entry name" value="MdtA-like_C"/>
</dbReference>
<evidence type="ECO:0000259" key="4">
    <source>
        <dbReference type="Pfam" id="PF25917"/>
    </source>
</evidence>
<dbReference type="Gene3D" id="1.10.287.470">
    <property type="entry name" value="Helix hairpin bin"/>
    <property type="match status" value="1"/>
</dbReference>
<name>A0ABT8D046_9FLAO</name>
<dbReference type="Gene3D" id="2.40.50.100">
    <property type="match status" value="1"/>
</dbReference>
<comment type="subcellular location">
    <subcellularLocation>
        <location evidence="1">Cell envelope</location>
    </subcellularLocation>
</comment>
<comment type="caution">
    <text evidence="7">The sequence shown here is derived from an EMBL/GenBank/DDBJ whole genome shotgun (WGS) entry which is preliminary data.</text>
</comment>
<evidence type="ECO:0000259" key="5">
    <source>
        <dbReference type="Pfam" id="PF25944"/>
    </source>
</evidence>
<dbReference type="NCBIfam" id="TIGR01730">
    <property type="entry name" value="RND_mfp"/>
    <property type="match status" value="1"/>
</dbReference>
<evidence type="ECO:0000259" key="3">
    <source>
        <dbReference type="Pfam" id="PF25876"/>
    </source>
</evidence>
<dbReference type="PANTHER" id="PTHR30158">
    <property type="entry name" value="ACRA/E-RELATED COMPONENT OF DRUG EFFLUX TRANSPORTER"/>
    <property type="match status" value="1"/>
</dbReference>
<dbReference type="Gene3D" id="2.40.420.20">
    <property type="match status" value="1"/>
</dbReference>
<dbReference type="InterPro" id="IPR058624">
    <property type="entry name" value="MdtA-like_HH"/>
</dbReference>
<dbReference type="Gene3D" id="2.40.30.170">
    <property type="match status" value="1"/>
</dbReference>
<dbReference type="InterPro" id="IPR006143">
    <property type="entry name" value="RND_pump_MFP"/>
</dbReference>
<dbReference type="Proteomes" id="UP001242368">
    <property type="component" value="Unassembled WGS sequence"/>
</dbReference>
<dbReference type="InterPro" id="IPR058626">
    <property type="entry name" value="MdtA-like_b-barrel"/>
</dbReference>